<evidence type="ECO:0000313" key="1">
    <source>
        <dbReference type="EMBL" id="URE11190.1"/>
    </source>
</evidence>
<dbReference type="Proteomes" id="UP001055439">
    <property type="component" value="Chromosome 6"/>
</dbReference>
<name>A0A9E7GB95_9LILI</name>
<reference evidence="1" key="1">
    <citation type="submission" date="2022-05" db="EMBL/GenBank/DDBJ databases">
        <title>The Musa troglodytarum L. genome provides insights into the mechanism of non-climacteric behaviour and enrichment of carotenoids.</title>
        <authorList>
            <person name="Wang J."/>
        </authorList>
    </citation>
    <scope>NUCLEOTIDE SEQUENCE</scope>
    <source>
        <tissue evidence="1">Leaf</tissue>
    </source>
</reference>
<dbReference type="PANTHER" id="PTHR34206">
    <property type="entry name" value="OS06G0193300 PROTEIN"/>
    <property type="match status" value="1"/>
</dbReference>
<protein>
    <submittedName>
        <fullName evidence="1">Uncharacterized protein</fullName>
    </submittedName>
</protein>
<dbReference type="Pfam" id="PF03242">
    <property type="entry name" value="LEA_3a"/>
    <property type="match status" value="1"/>
</dbReference>
<organism evidence="1 2">
    <name type="scientific">Musa troglodytarum</name>
    <name type="common">fe'i banana</name>
    <dbReference type="NCBI Taxonomy" id="320322"/>
    <lineage>
        <taxon>Eukaryota</taxon>
        <taxon>Viridiplantae</taxon>
        <taxon>Streptophyta</taxon>
        <taxon>Embryophyta</taxon>
        <taxon>Tracheophyta</taxon>
        <taxon>Spermatophyta</taxon>
        <taxon>Magnoliopsida</taxon>
        <taxon>Liliopsida</taxon>
        <taxon>Zingiberales</taxon>
        <taxon>Musaceae</taxon>
        <taxon>Musa</taxon>
    </lineage>
</organism>
<dbReference type="EMBL" id="CP097508">
    <property type="protein sequence ID" value="URE11190.1"/>
    <property type="molecule type" value="Genomic_DNA"/>
</dbReference>
<dbReference type="PANTHER" id="PTHR34206:SF1">
    <property type="entry name" value="OS10G0390701 PROTEIN"/>
    <property type="match status" value="1"/>
</dbReference>
<accession>A0A9E7GB95</accession>
<gene>
    <name evidence="1" type="ORF">MUK42_04824</name>
</gene>
<proteinExistence type="predicted"/>
<keyword evidence="2" id="KW-1185">Reference proteome</keyword>
<dbReference type="OrthoDB" id="581210at2759"/>
<dbReference type="InterPro" id="IPR004926">
    <property type="entry name" value="LEA_3a"/>
</dbReference>
<evidence type="ECO:0000313" key="2">
    <source>
        <dbReference type="Proteomes" id="UP001055439"/>
    </source>
</evidence>
<dbReference type="AlphaFoldDB" id="A0A9E7GB95"/>
<sequence>MSRLPVTTILRLSRRSYAVVAAEASRAPAVAEEVARAAAVAGEQGAATREKVFWMRDPKTGNWMPENRSTTPIKIRKRRGSTTTMAIRYSHPNAILPRDQTRKTMMRASLIYNSQISPKTSVSLSNSFRINKKVYDDHVRGIICYRDERGELICEGYDEGSRHSHHLSSENGKRICQGYNEIPRYHLCSPAQVEEIVCEPYDDQAKGIICCRDKTGEMICEGIDEGPRYSCWSSSQKAYEARYRRKHISSHINSNHV</sequence>